<feature type="domain" description="HIT" evidence="4">
    <location>
        <begin position="1"/>
        <end position="85"/>
    </location>
</feature>
<dbReference type="PROSITE" id="PS00892">
    <property type="entry name" value="HIT_1"/>
    <property type="match status" value="1"/>
</dbReference>
<dbReference type="SUPFAM" id="SSF54197">
    <property type="entry name" value="HIT-like"/>
    <property type="match status" value="1"/>
</dbReference>
<dbReference type="PROSITE" id="PS51084">
    <property type="entry name" value="HIT_2"/>
    <property type="match status" value="1"/>
</dbReference>
<dbReference type="InterPro" id="IPR051884">
    <property type="entry name" value="Bis(5'-adenosyl)-TPase_reg"/>
</dbReference>
<dbReference type="InterPro" id="IPR036265">
    <property type="entry name" value="HIT-like_sf"/>
</dbReference>
<dbReference type="InterPro" id="IPR019808">
    <property type="entry name" value="Histidine_triad_CS"/>
</dbReference>
<evidence type="ECO:0000256" key="3">
    <source>
        <dbReference type="PROSITE-ProRule" id="PRU00464"/>
    </source>
</evidence>
<name>A0A2V3IH86_9FLOR</name>
<dbReference type="GO" id="GO:0000166">
    <property type="term" value="F:nucleotide binding"/>
    <property type="evidence" value="ECO:0007669"/>
    <property type="project" value="UniProtKB-KW"/>
</dbReference>
<keyword evidence="2" id="KW-0378">Hydrolase</keyword>
<evidence type="ECO:0000256" key="2">
    <source>
        <dbReference type="ARBA" id="ARBA00022801"/>
    </source>
</evidence>
<protein>
    <submittedName>
        <fullName evidence="5">Bis(5'-adenosyl)-triphosphatase</fullName>
    </submittedName>
</protein>
<keyword evidence="1" id="KW-0547">Nucleotide-binding</keyword>
<proteinExistence type="predicted"/>
<evidence type="ECO:0000313" key="6">
    <source>
        <dbReference type="Proteomes" id="UP000247409"/>
    </source>
</evidence>
<dbReference type="PANTHER" id="PTHR46243">
    <property type="entry name" value="BIS(5'-ADENOSYL)-TRIPHOSPHATASE"/>
    <property type="match status" value="1"/>
</dbReference>
<dbReference type="AlphaFoldDB" id="A0A2V3IH86"/>
<dbReference type="Gene3D" id="3.30.428.10">
    <property type="entry name" value="HIT-like"/>
    <property type="match status" value="1"/>
</dbReference>
<dbReference type="STRING" id="448386.A0A2V3IH86"/>
<keyword evidence="6" id="KW-1185">Reference proteome</keyword>
<dbReference type="Proteomes" id="UP000247409">
    <property type="component" value="Unassembled WGS sequence"/>
</dbReference>
<sequence length="138" mass="15461">MVNHKPIVPGHCLVVSRRVAARVSDLNPSELSDLWTVACLVSKHLERHFKAEALTFAIQDGSAAGQTVPHVHIHILPRRNGDFEVNDLVYEELNKEDLSRTVPVDAKKNREPRSSHEMAEEASALRILFEDSLPIPVE</sequence>
<dbReference type="GO" id="GO:0016787">
    <property type="term" value="F:hydrolase activity"/>
    <property type="evidence" value="ECO:0007669"/>
    <property type="project" value="UniProtKB-KW"/>
</dbReference>
<dbReference type="EMBL" id="NBIV01000216">
    <property type="protein sequence ID" value="PXF41451.1"/>
    <property type="molecule type" value="Genomic_DNA"/>
</dbReference>
<gene>
    <name evidence="5" type="ORF">BWQ96_08832</name>
</gene>
<dbReference type="InterPro" id="IPR011146">
    <property type="entry name" value="HIT-like"/>
</dbReference>
<dbReference type="PANTHER" id="PTHR46243:SF1">
    <property type="entry name" value="BIS(5'-ADENOSYL)-TRIPHOSPHATASE"/>
    <property type="match status" value="1"/>
</dbReference>
<dbReference type="Pfam" id="PF01230">
    <property type="entry name" value="HIT"/>
    <property type="match status" value="1"/>
</dbReference>
<comment type="caution">
    <text evidence="5">The sequence shown here is derived from an EMBL/GenBank/DDBJ whole genome shotgun (WGS) entry which is preliminary data.</text>
</comment>
<organism evidence="5 6">
    <name type="scientific">Gracilariopsis chorda</name>
    <dbReference type="NCBI Taxonomy" id="448386"/>
    <lineage>
        <taxon>Eukaryota</taxon>
        <taxon>Rhodophyta</taxon>
        <taxon>Florideophyceae</taxon>
        <taxon>Rhodymeniophycidae</taxon>
        <taxon>Gracilariales</taxon>
        <taxon>Gracilariaceae</taxon>
        <taxon>Gracilariopsis</taxon>
    </lineage>
</organism>
<accession>A0A2V3IH86</accession>
<feature type="short sequence motif" description="Histidine triad motif" evidence="3">
    <location>
        <begin position="70"/>
        <end position="74"/>
    </location>
</feature>
<evidence type="ECO:0000259" key="4">
    <source>
        <dbReference type="PROSITE" id="PS51084"/>
    </source>
</evidence>
<evidence type="ECO:0000313" key="5">
    <source>
        <dbReference type="EMBL" id="PXF41451.1"/>
    </source>
</evidence>
<dbReference type="FunFam" id="3.30.428.10:FF:000011">
    <property type="entry name" value="Fragile histidine triad"/>
    <property type="match status" value="1"/>
</dbReference>
<dbReference type="OrthoDB" id="680339at2759"/>
<reference evidence="5 6" key="1">
    <citation type="journal article" date="2018" name="Mol. Biol. Evol.">
        <title>Analysis of the draft genome of the red seaweed Gracilariopsis chorda provides insights into genome size evolution in Rhodophyta.</title>
        <authorList>
            <person name="Lee J."/>
            <person name="Yang E.C."/>
            <person name="Graf L."/>
            <person name="Yang J.H."/>
            <person name="Qiu H."/>
            <person name="Zel Zion U."/>
            <person name="Chan C.X."/>
            <person name="Stephens T.G."/>
            <person name="Weber A.P.M."/>
            <person name="Boo G.H."/>
            <person name="Boo S.M."/>
            <person name="Kim K.M."/>
            <person name="Shin Y."/>
            <person name="Jung M."/>
            <person name="Lee S.J."/>
            <person name="Yim H.S."/>
            <person name="Lee J.H."/>
            <person name="Bhattacharya D."/>
            <person name="Yoon H.S."/>
        </authorList>
    </citation>
    <scope>NUCLEOTIDE SEQUENCE [LARGE SCALE GENOMIC DNA]</scope>
    <source>
        <strain evidence="5 6">SKKU-2015</strain>
        <tissue evidence="5">Whole body</tissue>
    </source>
</reference>
<evidence type="ECO:0000256" key="1">
    <source>
        <dbReference type="ARBA" id="ARBA00022741"/>
    </source>
</evidence>